<dbReference type="EMBL" id="CP015878">
    <property type="protein sequence ID" value="ANI15704.1"/>
    <property type="molecule type" value="Genomic_DNA"/>
</dbReference>
<evidence type="ECO:0000313" key="3">
    <source>
        <dbReference type="Proteomes" id="UP000077748"/>
    </source>
</evidence>
<organism evidence="2 3">
    <name type="scientific">Pseudomonas citronellolis</name>
    <dbReference type="NCBI Taxonomy" id="53408"/>
    <lineage>
        <taxon>Bacteria</taxon>
        <taxon>Pseudomonadati</taxon>
        <taxon>Pseudomonadota</taxon>
        <taxon>Gammaproteobacteria</taxon>
        <taxon>Pseudomonadales</taxon>
        <taxon>Pseudomonadaceae</taxon>
        <taxon>Pseudomonas</taxon>
    </lineage>
</organism>
<dbReference type="InterPro" id="IPR012336">
    <property type="entry name" value="Thioredoxin-like_fold"/>
</dbReference>
<feature type="domain" description="Thioredoxin-like fold" evidence="1">
    <location>
        <begin position="48"/>
        <end position="192"/>
    </location>
</feature>
<dbReference type="InterPro" id="IPR036249">
    <property type="entry name" value="Thioredoxin-like_sf"/>
</dbReference>
<proteinExistence type="predicted"/>
<dbReference type="Proteomes" id="UP000077748">
    <property type="component" value="Chromosome"/>
</dbReference>
<accession>A0A1A9KE05</accession>
<dbReference type="Pfam" id="PF13462">
    <property type="entry name" value="Thioredoxin_4"/>
    <property type="match status" value="1"/>
</dbReference>
<dbReference type="SUPFAM" id="SSF52833">
    <property type="entry name" value="Thioredoxin-like"/>
    <property type="match status" value="1"/>
</dbReference>
<evidence type="ECO:0000313" key="2">
    <source>
        <dbReference type="EMBL" id="ANI15704.1"/>
    </source>
</evidence>
<dbReference type="CDD" id="cd02972">
    <property type="entry name" value="DsbA_family"/>
    <property type="match status" value="1"/>
</dbReference>
<protein>
    <recommendedName>
        <fullName evidence="1">Thioredoxin-like fold domain-containing protein</fullName>
    </recommendedName>
</protein>
<dbReference type="Gene3D" id="3.40.30.10">
    <property type="entry name" value="Glutaredoxin"/>
    <property type="match status" value="1"/>
</dbReference>
<reference evidence="2 3" key="1">
    <citation type="submission" date="2016-05" db="EMBL/GenBank/DDBJ databases">
        <title>Genome Sequence of Pseudomonas citronellolis Strain SJTE-3, an Estrogens and Persistent Organic Pollutants degradation strain.</title>
        <authorList>
            <person name="Liang R."/>
        </authorList>
    </citation>
    <scope>NUCLEOTIDE SEQUENCE [LARGE SCALE GENOMIC DNA]</scope>
    <source>
        <strain evidence="2 3">SJTE-3</strain>
    </source>
</reference>
<evidence type="ECO:0000259" key="1">
    <source>
        <dbReference type="Pfam" id="PF13462"/>
    </source>
</evidence>
<name>A0A1A9KE05_9PSED</name>
<dbReference type="RefSeq" id="WP_064583417.1">
    <property type="nucleotide sequence ID" value="NZ_CP015878.1"/>
</dbReference>
<dbReference type="AlphaFoldDB" id="A0A1A9KE05"/>
<sequence>MHTLKDCRRSAWRVVIVALLLVVAWRLAAPPAGRTAGGTHAVEAGPPWRYGATNARFTITLYADLECPYCSAYFPTLRAWVDQHPDVPLLWHHLPLPDHEPKASELASAAECVGALDGQASYWTTVDWIYRHPPGGGLGLPESTVLPGWRADLATCLESGRRQGIVREQASEALREGIHATPALRLHDSISNQSLLLSGPVESDALLSALDLLSGSKAPTSLPAQ</sequence>
<gene>
    <name evidence="2" type="ORF">A9C11_17730</name>
</gene>